<evidence type="ECO:0000313" key="10">
    <source>
        <dbReference type="Proteomes" id="UP000015101"/>
    </source>
</evidence>
<dbReference type="InterPro" id="IPR001680">
    <property type="entry name" value="WD40_rpt"/>
</dbReference>
<dbReference type="InterPro" id="IPR056150">
    <property type="entry name" value="WD40_CDC20-Fz"/>
</dbReference>
<reference evidence="9" key="3">
    <citation type="submission" date="2015-06" db="UniProtKB">
        <authorList>
            <consortium name="EnsemblMetazoa"/>
        </authorList>
    </citation>
    <scope>IDENTIFICATION</scope>
</reference>
<dbReference type="AlphaFoldDB" id="T1EEK3"/>
<dbReference type="GO" id="GO:0031145">
    <property type="term" value="P:anaphase-promoting complex-dependent catabolic process"/>
    <property type="evidence" value="ECO:0000318"/>
    <property type="project" value="GO_Central"/>
</dbReference>
<evidence type="ECO:0000259" key="7">
    <source>
        <dbReference type="Pfam" id="PF24807"/>
    </source>
</evidence>
<feature type="compositionally biased region" description="Polar residues" evidence="6">
    <location>
        <begin position="121"/>
        <end position="138"/>
    </location>
</feature>
<dbReference type="eggNOG" id="KOG0305">
    <property type="taxonomic scope" value="Eukaryota"/>
</dbReference>
<dbReference type="OrthoDB" id="10263272at2759"/>
<dbReference type="KEGG" id="hro:HELRODRAFT_108549"/>
<evidence type="ECO:0000313" key="8">
    <source>
        <dbReference type="EMBL" id="ESN90296.1"/>
    </source>
</evidence>
<feature type="domain" description="CDC20/Fizzy WD40" evidence="7">
    <location>
        <begin position="157"/>
        <end position="452"/>
    </location>
</feature>
<dbReference type="HOGENOM" id="CLU_014831_4_2_1"/>
<feature type="repeat" description="WD" evidence="5">
    <location>
        <begin position="204"/>
        <end position="245"/>
    </location>
</feature>
<feature type="repeat" description="WD" evidence="5">
    <location>
        <begin position="286"/>
        <end position="318"/>
    </location>
</feature>
<dbReference type="PROSITE" id="PS50082">
    <property type="entry name" value="WD_REPEATS_2"/>
    <property type="match status" value="4"/>
</dbReference>
<dbReference type="Pfam" id="PF24807">
    <property type="entry name" value="WD40_CDC20-Fz"/>
    <property type="match status" value="1"/>
</dbReference>
<feature type="repeat" description="WD" evidence="5">
    <location>
        <begin position="421"/>
        <end position="454"/>
    </location>
</feature>
<feature type="region of interest" description="Disordered" evidence="6">
    <location>
        <begin position="121"/>
        <end position="151"/>
    </location>
</feature>
<organism evidence="9 10">
    <name type="scientific">Helobdella robusta</name>
    <name type="common">Californian leech</name>
    <dbReference type="NCBI Taxonomy" id="6412"/>
    <lineage>
        <taxon>Eukaryota</taxon>
        <taxon>Metazoa</taxon>
        <taxon>Spiralia</taxon>
        <taxon>Lophotrochozoa</taxon>
        <taxon>Annelida</taxon>
        <taxon>Clitellata</taxon>
        <taxon>Hirudinea</taxon>
        <taxon>Rhynchobdellida</taxon>
        <taxon>Glossiphoniidae</taxon>
        <taxon>Helobdella</taxon>
    </lineage>
</organism>
<dbReference type="PANTHER" id="PTHR19918:SF1">
    <property type="entry name" value="FIZZY-RELATED PROTEIN HOMOLOG"/>
    <property type="match status" value="1"/>
</dbReference>
<evidence type="ECO:0000256" key="6">
    <source>
        <dbReference type="SAM" id="MobiDB-lite"/>
    </source>
</evidence>
<evidence type="ECO:0000256" key="5">
    <source>
        <dbReference type="PROSITE-ProRule" id="PRU00221"/>
    </source>
</evidence>
<dbReference type="Gene3D" id="2.130.10.10">
    <property type="entry name" value="YVTN repeat-like/Quinoprotein amine dehydrogenase"/>
    <property type="match status" value="1"/>
</dbReference>
<dbReference type="GO" id="GO:0010997">
    <property type="term" value="F:anaphase-promoting complex binding"/>
    <property type="evidence" value="ECO:0000318"/>
    <property type="project" value="GO_Central"/>
</dbReference>
<feature type="repeat" description="WD" evidence="5">
    <location>
        <begin position="246"/>
        <end position="285"/>
    </location>
</feature>
<dbReference type="EMBL" id="KB097753">
    <property type="protein sequence ID" value="ESN90296.1"/>
    <property type="molecule type" value="Genomic_DNA"/>
</dbReference>
<dbReference type="EMBL" id="AMQM01002218">
    <property type="status" value="NOT_ANNOTATED_CDS"/>
    <property type="molecule type" value="Genomic_DNA"/>
</dbReference>
<evidence type="ECO:0000256" key="2">
    <source>
        <dbReference type="ARBA" id="ARBA00022574"/>
    </source>
</evidence>
<dbReference type="RefSeq" id="XP_009031252.1">
    <property type="nucleotide sequence ID" value="XM_009033004.1"/>
</dbReference>
<evidence type="ECO:0000256" key="3">
    <source>
        <dbReference type="ARBA" id="ARBA00022737"/>
    </source>
</evidence>
<dbReference type="PROSITE" id="PS50294">
    <property type="entry name" value="WD_REPEATS_REGION"/>
    <property type="match status" value="2"/>
</dbReference>
<dbReference type="CTD" id="20195005"/>
<accession>T1EEK3</accession>
<keyword evidence="2 5" id="KW-0853">WD repeat</keyword>
<feature type="compositionally biased region" description="Basic residues" evidence="6">
    <location>
        <begin position="140"/>
        <end position="151"/>
    </location>
</feature>
<evidence type="ECO:0000313" key="9">
    <source>
        <dbReference type="EnsemblMetazoa" id="HelroP108549"/>
    </source>
</evidence>
<reference evidence="8 10" key="2">
    <citation type="journal article" date="2013" name="Nature">
        <title>Insights into bilaterian evolution from three spiralian genomes.</title>
        <authorList>
            <person name="Simakov O."/>
            <person name="Marletaz F."/>
            <person name="Cho S.J."/>
            <person name="Edsinger-Gonzales E."/>
            <person name="Havlak P."/>
            <person name="Hellsten U."/>
            <person name="Kuo D.H."/>
            <person name="Larsson T."/>
            <person name="Lv J."/>
            <person name="Arendt D."/>
            <person name="Savage R."/>
            <person name="Osoegawa K."/>
            <person name="de Jong P."/>
            <person name="Grimwood J."/>
            <person name="Chapman J.A."/>
            <person name="Shapiro H."/>
            <person name="Aerts A."/>
            <person name="Otillar R.P."/>
            <person name="Terry A.Y."/>
            <person name="Boore J.L."/>
            <person name="Grigoriev I.V."/>
            <person name="Lindberg D.R."/>
            <person name="Seaver E.C."/>
            <person name="Weisblat D.A."/>
            <person name="Putnam N.H."/>
            <person name="Rokhsar D.S."/>
        </authorList>
    </citation>
    <scope>NUCLEOTIDE SEQUENCE</scope>
</reference>
<gene>
    <name evidence="9" type="primary">20195005</name>
    <name evidence="8" type="ORF">HELRODRAFT_108549</name>
</gene>
<dbReference type="InterPro" id="IPR015943">
    <property type="entry name" value="WD40/YVTN_repeat-like_dom_sf"/>
</dbReference>
<dbReference type="OMA" id="WHIHDAK"/>
<protein>
    <recommendedName>
        <fullName evidence="7">CDC20/Fizzy WD40 domain-containing protein</fullName>
    </recommendedName>
</protein>
<dbReference type="SMART" id="SM00320">
    <property type="entry name" value="WD40"/>
    <property type="match status" value="6"/>
</dbReference>
<dbReference type="SUPFAM" id="SSF50978">
    <property type="entry name" value="WD40 repeat-like"/>
    <property type="match status" value="1"/>
</dbReference>
<dbReference type="InterPro" id="IPR036322">
    <property type="entry name" value="WD40_repeat_dom_sf"/>
</dbReference>
<dbReference type="EMBL" id="AMQM01002219">
    <property type="status" value="NOT_ANNOTATED_CDS"/>
    <property type="molecule type" value="Genomic_DNA"/>
</dbReference>
<dbReference type="InParanoid" id="T1EEK3"/>
<keyword evidence="4" id="KW-0131">Cell cycle</keyword>
<evidence type="ECO:0000256" key="4">
    <source>
        <dbReference type="ARBA" id="ARBA00023306"/>
    </source>
</evidence>
<dbReference type="GO" id="GO:0005680">
    <property type="term" value="C:anaphase-promoting complex"/>
    <property type="evidence" value="ECO:0000318"/>
    <property type="project" value="GO_Central"/>
</dbReference>
<dbReference type="GeneID" id="20195005"/>
<dbReference type="GO" id="GO:1990757">
    <property type="term" value="F:ubiquitin ligase activator activity"/>
    <property type="evidence" value="ECO:0000318"/>
    <property type="project" value="GO_Central"/>
</dbReference>
<proteinExistence type="inferred from homology"/>
<dbReference type="PANTHER" id="PTHR19918">
    <property type="entry name" value="CELL DIVISION CYCLE 20 CDC20 FIZZY -RELATED"/>
    <property type="match status" value="1"/>
</dbReference>
<dbReference type="InterPro" id="IPR033010">
    <property type="entry name" value="Cdc20/Fizzy"/>
</dbReference>
<reference evidence="10" key="1">
    <citation type="submission" date="2012-12" db="EMBL/GenBank/DDBJ databases">
        <authorList>
            <person name="Hellsten U."/>
            <person name="Grimwood J."/>
            <person name="Chapman J.A."/>
            <person name="Shapiro H."/>
            <person name="Aerts A."/>
            <person name="Otillar R.P."/>
            <person name="Terry A.Y."/>
            <person name="Boore J.L."/>
            <person name="Simakov O."/>
            <person name="Marletaz F."/>
            <person name="Cho S.-J."/>
            <person name="Edsinger-Gonzales E."/>
            <person name="Havlak P."/>
            <person name="Kuo D.-H."/>
            <person name="Larsson T."/>
            <person name="Lv J."/>
            <person name="Arendt D."/>
            <person name="Savage R."/>
            <person name="Osoegawa K."/>
            <person name="de Jong P."/>
            <person name="Lindberg D.R."/>
            <person name="Seaver E.C."/>
            <person name="Weisblat D.A."/>
            <person name="Putnam N.H."/>
            <person name="Grigoriev I.V."/>
            <person name="Rokhsar D.S."/>
        </authorList>
    </citation>
    <scope>NUCLEOTIDE SEQUENCE</scope>
</reference>
<comment type="similarity">
    <text evidence="1">Belongs to the WD repeat CDC20/Fizzy family.</text>
</comment>
<dbReference type="GO" id="GO:1905786">
    <property type="term" value="P:positive regulation of anaphase-promoting complex-dependent catabolic process"/>
    <property type="evidence" value="ECO:0000318"/>
    <property type="project" value="GO_Central"/>
</dbReference>
<dbReference type="Proteomes" id="UP000015101">
    <property type="component" value="Unassembled WGS sequence"/>
</dbReference>
<keyword evidence="10" id="KW-1185">Reference proteome</keyword>
<sequence>MDPKFEKRIDFSQIALHSPPHKNVSCDYSDRFIPVRKSHSLWHIHDAKVFVNSAVDSVNNQRDDRTTYSKLLKSELLGASFDNRQKYHAYATMMSASASCSSLCSESKNLFQYRVNTASAADSSPYSLSPVTQKSQRLLHSPRKQSRKVPRHPYKILDAPDLQDDFYLNLLDWSAQNMIAVGLESKVYIWNAASCEVFMCSDVSSVRDDIVTSVSFNEKGNLLAMGTDMGHVHLWDVQSNKNLSSISMHGERIGSLAWNKDMLASGSKDGSIAIMDTKTSSLQKKLLGHKQEVCGLKWSTASSNQLASGSNDNKVMIWAPLSSSHQPTAMYDKHTAAVKALAWSPHQHGLLATGGGTADRRIRFWNTLQAGKEELQCYDTGSQICAMAWSKLTNELVSTHGYAQNEVLLWKYPSMKQVARLTGHTTRVLYLALSPDGECIVTGAGDETLRFWSVFPKYKTDKIHESPLNMFSCVR</sequence>
<dbReference type="EnsemblMetazoa" id="HelroT108549">
    <property type="protein sequence ID" value="HelroP108549"/>
    <property type="gene ID" value="HelroG108549"/>
</dbReference>
<keyword evidence="3" id="KW-0677">Repeat</keyword>
<evidence type="ECO:0000256" key="1">
    <source>
        <dbReference type="ARBA" id="ARBA00006445"/>
    </source>
</evidence>
<dbReference type="STRING" id="6412.T1EEK3"/>
<name>T1EEK3_HELRO</name>